<evidence type="ECO:0000313" key="2">
    <source>
        <dbReference type="Proteomes" id="UP001163387"/>
    </source>
</evidence>
<accession>A0ABM8BY34</accession>
<dbReference type="RefSeq" id="WP_281748366.1">
    <property type="nucleotide sequence ID" value="NZ_AP026933.1"/>
</dbReference>
<name>A0ABM8BY34_9MOLU</name>
<organism evidence="1 2">
    <name type="scientific">Spiroplasma ixodetis</name>
    <dbReference type="NCBI Taxonomy" id="2141"/>
    <lineage>
        <taxon>Bacteria</taxon>
        <taxon>Bacillati</taxon>
        <taxon>Mycoplasmatota</taxon>
        <taxon>Mollicutes</taxon>
        <taxon>Entomoplasmatales</taxon>
        <taxon>Spiroplasmataceae</taxon>
        <taxon>Spiroplasma</taxon>
    </lineage>
</organism>
<protein>
    <recommendedName>
        <fullName evidence="3">Spiroplasmavirus-related protein</fullName>
    </recommendedName>
</protein>
<gene>
    <name evidence="1" type="ORF">SHM_23000</name>
</gene>
<evidence type="ECO:0000313" key="1">
    <source>
        <dbReference type="EMBL" id="BDT04654.1"/>
    </source>
</evidence>
<sequence>MWFKFAKLFFVVNTSVQAPTSLIASNDPNVVNYDITKEMVKHVKYHDFDDWATIPWNSAYFDVDQPDLKLVSGEFIGNNEGLYTCYYYSDTVGVPSQMIDMGTGVYTFNRKQLDEFSRIMFNHNYVAKNNTNNLNFVNTGKRIINFQTQLNFEIDKPLSFYIQGFMFYFEYEYFKTFTANFVFSFLDNVGDTKYVFKGKVDNDIYQQDLYNFVTMPIRVPNLRHLTVFFDVHGESTRPTFSPQLNFGQINIFSSEKVTPVPPNSPFNPEYERVSWYDVFGHLRNAFRWVLYGVVGKVLPVEPLREFFTKLDGLLRRIFDDTISSVLNVDFTSGLEQVLTLWVFLKAVGFLVG</sequence>
<keyword evidence="2" id="KW-1185">Reference proteome</keyword>
<dbReference type="EMBL" id="AP026933">
    <property type="protein sequence ID" value="BDT04654.1"/>
    <property type="molecule type" value="Genomic_DNA"/>
</dbReference>
<evidence type="ECO:0008006" key="3">
    <source>
        <dbReference type="Google" id="ProtNLM"/>
    </source>
</evidence>
<reference evidence="1 2" key="1">
    <citation type="journal article" date="2022" name="Front. Microbiol.">
        <title>Male-killing mechanisms vary between Spiroplasma species.</title>
        <authorList>
            <person name="Arai H."/>
            <person name="Inoue M."/>
            <person name="Kageyama D."/>
        </authorList>
    </citation>
    <scope>NUCLEOTIDE SEQUENCE [LARGE SCALE GENOMIC DNA]</scope>
    <source>
        <strain evidence="2">sHm</strain>
    </source>
</reference>
<dbReference type="Proteomes" id="UP001163387">
    <property type="component" value="Chromosome"/>
</dbReference>
<proteinExistence type="predicted"/>